<accession>A0A6J7IST2</accession>
<dbReference type="InterPro" id="IPR036754">
    <property type="entry name" value="YbaK/aa-tRNA-synt-asso_dom_sf"/>
</dbReference>
<sequence length="189" mass="19301">MDPKARDGLSTEAQHAGVNADGTLTIAVPDIAGLPPDVARVAQALAGLGVGGVVRELPDPSPDDTTSATTQLGVEPGAIVRAYVYDADGSPLLVLASEVHRPDILVLAGNAGSLSVSPASPGLIRSATRQPIGGIAPVGHPTPLRTIVDVELSRHDVVWAAAGHPAYVFPTTYEELLRITAGEATEIGE</sequence>
<gene>
    <name evidence="2" type="ORF">UFOPK3752_00570</name>
    <name evidence="3" type="ORF">UFOPK4150_02108</name>
</gene>
<dbReference type="AlphaFoldDB" id="A0A6J7IST2"/>
<reference evidence="2" key="1">
    <citation type="submission" date="2020-05" db="EMBL/GenBank/DDBJ databases">
        <authorList>
            <person name="Chiriac C."/>
            <person name="Salcher M."/>
            <person name="Ghai R."/>
            <person name="Kavagutti S V."/>
        </authorList>
    </citation>
    <scope>NUCLEOTIDE SEQUENCE</scope>
</reference>
<organism evidence="2">
    <name type="scientific">freshwater metagenome</name>
    <dbReference type="NCBI Taxonomy" id="449393"/>
    <lineage>
        <taxon>unclassified sequences</taxon>
        <taxon>metagenomes</taxon>
        <taxon>ecological metagenomes</taxon>
    </lineage>
</organism>
<proteinExistence type="predicted"/>
<feature type="domain" description="YbaK/aminoacyl-tRNA synthetase-associated" evidence="1">
    <location>
        <begin position="65"/>
        <end position="178"/>
    </location>
</feature>
<dbReference type="EMBL" id="CAFBPU010000060">
    <property type="protein sequence ID" value="CAB5039010.1"/>
    <property type="molecule type" value="Genomic_DNA"/>
</dbReference>
<dbReference type="InterPro" id="IPR007214">
    <property type="entry name" value="YbaK/aa-tRNA-synth-assoc-dom"/>
</dbReference>
<dbReference type="CDD" id="cd04333">
    <property type="entry name" value="ProX_deacylase"/>
    <property type="match status" value="1"/>
</dbReference>
<protein>
    <submittedName>
        <fullName evidence="2">Unannotated protein</fullName>
    </submittedName>
</protein>
<evidence type="ECO:0000259" key="1">
    <source>
        <dbReference type="Pfam" id="PF04073"/>
    </source>
</evidence>
<dbReference type="SUPFAM" id="SSF55826">
    <property type="entry name" value="YbaK/ProRS associated domain"/>
    <property type="match status" value="1"/>
</dbReference>
<name>A0A6J7IST2_9ZZZZ</name>
<dbReference type="Gene3D" id="3.90.960.10">
    <property type="entry name" value="YbaK/aminoacyl-tRNA synthetase-associated domain"/>
    <property type="match status" value="1"/>
</dbReference>
<dbReference type="EMBL" id="CAFBND010000015">
    <property type="protein sequence ID" value="CAB4933227.1"/>
    <property type="molecule type" value="Genomic_DNA"/>
</dbReference>
<dbReference type="GO" id="GO:0002161">
    <property type="term" value="F:aminoacyl-tRNA deacylase activity"/>
    <property type="evidence" value="ECO:0007669"/>
    <property type="project" value="InterPro"/>
</dbReference>
<evidence type="ECO:0000313" key="3">
    <source>
        <dbReference type="EMBL" id="CAB5039010.1"/>
    </source>
</evidence>
<dbReference type="Pfam" id="PF04073">
    <property type="entry name" value="tRNA_edit"/>
    <property type="match status" value="1"/>
</dbReference>
<evidence type="ECO:0000313" key="2">
    <source>
        <dbReference type="EMBL" id="CAB4933227.1"/>
    </source>
</evidence>